<accession>A0A1R3JG72</accession>
<keyword evidence="2" id="KW-1185">Reference proteome</keyword>
<dbReference type="Proteomes" id="UP000187203">
    <property type="component" value="Unassembled WGS sequence"/>
</dbReference>
<protein>
    <submittedName>
        <fullName evidence="1">Uncharacterized protein</fullName>
    </submittedName>
</protein>
<dbReference type="EMBL" id="AWUE01016219">
    <property type="protein sequence ID" value="OMO93835.1"/>
    <property type="molecule type" value="Genomic_DNA"/>
</dbReference>
<gene>
    <name evidence="1" type="ORF">COLO4_16634</name>
</gene>
<evidence type="ECO:0000313" key="2">
    <source>
        <dbReference type="Proteomes" id="UP000187203"/>
    </source>
</evidence>
<dbReference type="AlphaFoldDB" id="A0A1R3JG72"/>
<name>A0A1R3JG72_9ROSI</name>
<organism evidence="1 2">
    <name type="scientific">Corchorus olitorius</name>
    <dbReference type="NCBI Taxonomy" id="93759"/>
    <lineage>
        <taxon>Eukaryota</taxon>
        <taxon>Viridiplantae</taxon>
        <taxon>Streptophyta</taxon>
        <taxon>Embryophyta</taxon>
        <taxon>Tracheophyta</taxon>
        <taxon>Spermatophyta</taxon>
        <taxon>Magnoliopsida</taxon>
        <taxon>eudicotyledons</taxon>
        <taxon>Gunneridae</taxon>
        <taxon>Pentapetalae</taxon>
        <taxon>rosids</taxon>
        <taxon>malvids</taxon>
        <taxon>Malvales</taxon>
        <taxon>Malvaceae</taxon>
        <taxon>Grewioideae</taxon>
        <taxon>Apeibeae</taxon>
        <taxon>Corchorus</taxon>
    </lineage>
</organism>
<comment type="caution">
    <text evidence="1">The sequence shown here is derived from an EMBL/GenBank/DDBJ whole genome shotgun (WGS) entry which is preliminary data.</text>
</comment>
<evidence type="ECO:0000313" key="1">
    <source>
        <dbReference type="EMBL" id="OMO93835.1"/>
    </source>
</evidence>
<sequence length="34" mass="3712">MGCQSQPLFSGISEASTNQSTTFGLNYVQCYLHV</sequence>
<proteinExistence type="predicted"/>
<reference evidence="2" key="1">
    <citation type="submission" date="2013-09" db="EMBL/GenBank/DDBJ databases">
        <title>Corchorus olitorius genome sequencing.</title>
        <authorList>
            <person name="Alam M."/>
            <person name="Haque M.S."/>
            <person name="Islam M.S."/>
            <person name="Emdad E.M."/>
            <person name="Islam M.M."/>
            <person name="Ahmed B."/>
            <person name="Halim A."/>
            <person name="Hossen Q.M.M."/>
            <person name="Hossain M.Z."/>
            <person name="Ahmed R."/>
            <person name="Khan M.M."/>
            <person name="Islam R."/>
            <person name="Rashid M.M."/>
            <person name="Khan S.A."/>
            <person name="Rahman M.S."/>
            <person name="Alam M."/>
            <person name="Yahiya A.S."/>
            <person name="Khan M.S."/>
            <person name="Azam M.S."/>
            <person name="Haque T."/>
            <person name="Lashkar M.Z.H."/>
            <person name="Akhand A.I."/>
            <person name="Morshed G."/>
            <person name="Roy S."/>
            <person name="Uddin K.S."/>
            <person name="Rabeya T."/>
            <person name="Hossain A.S."/>
            <person name="Chowdhury A."/>
            <person name="Snigdha A.R."/>
            <person name="Mortoza M.S."/>
            <person name="Matin S.A."/>
            <person name="Hoque S.M.E."/>
            <person name="Islam M.K."/>
            <person name="Roy D.K."/>
            <person name="Haider R."/>
            <person name="Moosa M.M."/>
            <person name="Elias S.M."/>
            <person name="Hasan A.M."/>
            <person name="Jahan S."/>
            <person name="Shafiuddin M."/>
            <person name="Mahmood N."/>
            <person name="Shommy N.S."/>
        </authorList>
    </citation>
    <scope>NUCLEOTIDE SEQUENCE [LARGE SCALE GENOMIC DNA]</scope>
    <source>
        <strain evidence="2">cv. O-4</strain>
    </source>
</reference>